<name>A0A7T0KE15_9CORY</name>
<dbReference type="EMBL" id="CP064954">
    <property type="protein sequence ID" value="QPK78399.1"/>
    <property type="molecule type" value="Genomic_DNA"/>
</dbReference>
<feature type="region of interest" description="Disordered" evidence="1">
    <location>
        <begin position="193"/>
        <end position="212"/>
    </location>
</feature>
<evidence type="ECO:0000313" key="3">
    <source>
        <dbReference type="Proteomes" id="UP000594681"/>
    </source>
</evidence>
<evidence type="ECO:0000313" key="2">
    <source>
        <dbReference type="EMBL" id="QPK78399.1"/>
    </source>
</evidence>
<dbReference type="Gene3D" id="1.20.1260.10">
    <property type="match status" value="1"/>
</dbReference>
<sequence length="263" mass="27368">MLALGCATATGLTGCAQASDLLDQLVGPRPDATLVELAAQTAEVAPEASAKLVEEISRLCGTHDTGHPPASCDGEAINRALAQDHGQLTPAEIPHALLTAPTPQESRALLTALAIDSLRTTQQPPQQPNQPLGEEHAGIIRTLAQWEHQAIWALDVTRAFADPSQEADIDAQLQQHESALAVLQAALPPNDAPSAAAYTDSSLSLPRGTQPADTAATAEQIRSSSTLAWQRAAVDFASSADAPADWTLWLSSQAALLGAPTPL</sequence>
<evidence type="ECO:0008006" key="4">
    <source>
        <dbReference type="Google" id="ProtNLM"/>
    </source>
</evidence>
<dbReference type="InterPro" id="IPR012347">
    <property type="entry name" value="Ferritin-like"/>
</dbReference>
<keyword evidence="3" id="KW-1185">Reference proteome</keyword>
<protein>
    <recommendedName>
        <fullName evidence="4">DUF4439 domain-containing protein</fullName>
    </recommendedName>
</protein>
<organism evidence="2 3">
    <name type="scientific">Corynebacterium lizhenjunii</name>
    <dbReference type="NCBI Taxonomy" id="2709394"/>
    <lineage>
        <taxon>Bacteria</taxon>
        <taxon>Bacillati</taxon>
        <taxon>Actinomycetota</taxon>
        <taxon>Actinomycetes</taxon>
        <taxon>Mycobacteriales</taxon>
        <taxon>Corynebacteriaceae</taxon>
        <taxon>Corynebacterium</taxon>
    </lineage>
</organism>
<dbReference type="InterPro" id="IPR009078">
    <property type="entry name" value="Ferritin-like_SF"/>
</dbReference>
<proteinExistence type="predicted"/>
<dbReference type="Proteomes" id="UP000594681">
    <property type="component" value="Chromosome"/>
</dbReference>
<accession>A0A7T0KE15</accession>
<dbReference type="AlphaFoldDB" id="A0A7T0KE15"/>
<dbReference type="SUPFAM" id="SSF47240">
    <property type="entry name" value="Ferritin-like"/>
    <property type="match status" value="1"/>
</dbReference>
<reference evidence="2 3" key="1">
    <citation type="submission" date="2020-11" db="EMBL/GenBank/DDBJ databases">
        <title>Corynebacterium sp. ZJ-599.</title>
        <authorList>
            <person name="Zhou J."/>
        </authorList>
    </citation>
    <scope>NUCLEOTIDE SEQUENCE [LARGE SCALE GENOMIC DNA]</scope>
    <source>
        <strain evidence="2 3">ZJ-599</strain>
    </source>
</reference>
<dbReference type="KEGG" id="cliz:G7Y31_07415"/>
<gene>
    <name evidence="2" type="ORF">G7Y31_07415</name>
</gene>
<evidence type="ECO:0000256" key="1">
    <source>
        <dbReference type="SAM" id="MobiDB-lite"/>
    </source>
</evidence>
<dbReference type="RefSeq" id="WP_196823542.1">
    <property type="nucleotide sequence ID" value="NZ_CP064954.1"/>
</dbReference>